<feature type="domain" description="Glycoside hydrolase family 19 catalytic" evidence="5">
    <location>
        <begin position="197"/>
        <end position="207"/>
    </location>
</feature>
<evidence type="ECO:0000313" key="6">
    <source>
        <dbReference type="EMBL" id="KIA88074.1"/>
    </source>
</evidence>
<evidence type="ECO:0000256" key="1">
    <source>
        <dbReference type="ARBA" id="ARBA00022821"/>
    </source>
</evidence>
<dbReference type="GO" id="GO:0005975">
    <property type="term" value="P:carbohydrate metabolic process"/>
    <property type="evidence" value="ECO:0007669"/>
    <property type="project" value="InterPro"/>
</dbReference>
<dbReference type="GO" id="GO:0006032">
    <property type="term" value="P:chitin catabolic process"/>
    <property type="evidence" value="ECO:0007669"/>
    <property type="project" value="InterPro"/>
</dbReference>
<feature type="disulfide bond" evidence="4">
    <location>
        <begin position="252"/>
        <end position="285"/>
    </location>
</feature>
<dbReference type="InterPro" id="IPR023346">
    <property type="entry name" value="Lysozyme-like_dom_sf"/>
</dbReference>
<accession>A0A0C1FJJ4</accession>
<dbReference type="AlphaFoldDB" id="A0A0C1FJJ4"/>
<evidence type="ECO:0000256" key="2">
    <source>
        <dbReference type="ARBA" id="ARBA00023157"/>
    </source>
</evidence>
<sequence length="293" mass="33401">MKYLFIISLFFLSINCSTKTPIPLHEPLKSVQNKTGETALTLYLNEKKWNELFPNRYGINTKNPQKNSPDFYSFKSFVAAARIYPNFLTGDAETQKRELAAFLANIAQETSGGWAEAPGGYFKWGLCFLEEKQEGIPNDYADFSKVNYPPVAGEKYFGRGPKQLSWNYNYGQFSEAWFGSKDKLLQHPELLSQDPVLSFASAIWFWMTPQFPKPSCHDIMNGKWIPNEKDLQNGRLPGFGATVNVINGGVECGNGNNLQKTTYRYEYYQYFCDYFKVSPGDNITCSNQKPFGQ</sequence>
<dbReference type="Gene3D" id="3.30.20.10">
    <property type="entry name" value="Endochitinase, domain 2"/>
    <property type="match status" value="1"/>
</dbReference>
<keyword evidence="2 4" id="KW-1015">Disulfide bond</keyword>
<protein>
    <submittedName>
        <fullName evidence="6">Chitinase</fullName>
    </submittedName>
</protein>
<gene>
    <name evidence="6" type="ORF">OA86_12810</name>
</gene>
<dbReference type="STRING" id="266749.SAMN05421876_11358"/>
<keyword evidence="7" id="KW-1185">Reference proteome</keyword>
<dbReference type="InterPro" id="IPR000726">
    <property type="entry name" value="Glyco_hydro_19_cat"/>
</dbReference>
<dbReference type="OrthoDB" id="6018988at2"/>
<reference evidence="6 7" key="1">
    <citation type="submission" date="2014-10" db="EMBL/GenBank/DDBJ databases">
        <title>Kaistella jeonii genome.</title>
        <authorList>
            <person name="Clayton J.T."/>
            <person name="Newman J.D."/>
        </authorList>
    </citation>
    <scope>NUCLEOTIDE SEQUENCE [LARGE SCALE GENOMIC DNA]</scope>
    <source>
        <strain evidence="6 7">DSM 17048</strain>
    </source>
</reference>
<dbReference type="PIRSF" id="PIRSF001060">
    <property type="entry name" value="Endochitinase"/>
    <property type="match status" value="1"/>
</dbReference>
<dbReference type="PANTHER" id="PTHR22595:SF79">
    <property type="entry name" value="CHITINASE 12"/>
    <property type="match status" value="1"/>
</dbReference>
<name>A0A0C1FJJ4_9FLAO</name>
<evidence type="ECO:0000259" key="5">
    <source>
        <dbReference type="PROSITE" id="PS00774"/>
    </source>
</evidence>
<organism evidence="6 7">
    <name type="scientific">Kaistella jeonii</name>
    <dbReference type="NCBI Taxonomy" id="266749"/>
    <lineage>
        <taxon>Bacteria</taxon>
        <taxon>Pseudomonadati</taxon>
        <taxon>Bacteroidota</taxon>
        <taxon>Flavobacteriia</taxon>
        <taxon>Flavobacteriales</taxon>
        <taxon>Weeksellaceae</taxon>
        <taxon>Chryseobacterium group</taxon>
        <taxon>Kaistella</taxon>
    </lineage>
</organism>
<dbReference type="GO" id="GO:0004568">
    <property type="term" value="F:chitinase activity"/>
    <property type="evidence" value="ECO:0007669"/>
    <property type="project" value="InterPro"/>
</dbReference>
<dbReference type="PANTHER" id="PTHR22595">
    <property type="entry name" value="CHITINASE-RELATED"/>
    <property type="match status" value="1"/>
</dbReference>
<proteinExistence type="predicted"/>
<dbReference type="RefSeq" id="WP_039354001.1">
    <property type="nucleotide sequence ID" value="NZ_FOLA01000013.1"/>
</dbReference>
<dbReference type="Gene3D" id="1.10.530.10">
    <property type="match status" value="1"/>
</dbReference>
<dbReference type="Proteomes" id="UP000031473">
    <property type="component" value="Unassembled WGS sequence"/>
</dbReference>
<keyword evidence="1" id="KW-0611">Plant defense</keyword>
<dbReference type="InterPro" id="IPR016283">
    <property type="entry name" value="Glyco_hydro_19"/>
</dbReference>
<dbReference type="GO" id="GO:0016998">
    <property type="term" value="P:cell wall macromolecule catabolic process"/>
    <property type="evidence" value="ECO:0007669"/>
    <property type="project" value="InterPro"/>
</dbReference>
<comment type="caution">
    <text evidence="6">The sequence shown here is derived from an EMBL/GenBank/DDBJ whole genome shotgun (WGS) entry which is preliminary data.</text>
</comment>
<dbReference type="Pfam" id="PF00182">
    <property type="entry name" value="Glyco_hydro_19"/>
    <property type="match status" value="1"/>
</dbReference>
<feature type="active site" description="Proton donor" evidence="3">
    <location>
        <position position="109"/>
    </location>
</feature>
<dbReference type="GO" id="GO:0050832">
    <property type="term" value="P:defense response to fungus"/>
    <property type="evidence" value="ECO:0007669"/>
    <property type="project" value="UniProtKB-ARBA"/>
</dbReference>
<dbReference type="PROSITE" id="PS00774">
    <property type="entry name" value="CHITINASE_19_2"/>
    <property type="match status" value="1"/>
</dbReference>
<dbReference type="SUPFAM" id="SSF53955">
    <property type="entry name" value="Lysozyme-like"/>
    <property type="match status" value="1"/>
</dbReference>
<evidence type="ECO:0000256" key="4">
    <source>
        <dbReference type="PIRSR" id="PIRSR001060-2"/>
    </source>
</evidence>
<dbReference type="CDD" id="cd00325">
    <property type="entry name" value="chitinase_GH19"/>
    <property type="match status" value="1"/>
</dbReference>
<dbReference type="EMBL" id="JSYL01000011">
    <property type="protein sequence ID" value="KIA88074.1"/>
    <property type="molecule type" value="Genomic_DNA"/>
</dbReference>
<evidence type="ECO:0000256" key="3">
    <source>
        <dbReference type="PIRSR" id="PIRSR001060-1"/>
    </source>
</evidence>
<evidence type="ECO:0000313" key="7">
    <source>
        <dbReference type="Proteomes" id="UP000031473"/>
    </source>
</evidence>